<gene>
    <name evidence="2" type="ORF">SBAD_LOCUS3869</name>
</gene>
<reference evidence="2 3" key="2">
    <citation type="submission" date="2018-11" db="EMBL/GenBank/DDBJ databases">
        <authorList>
            <consortium name="Pathogen Informatics"/>
        </authorList>
    </citation>
    <scope>NUCLEOTIDE SEQUENCE [LARGE SCALE GENOMIC DNA]</scope>
</reference>
<dbReference type="Proteomes" id="UP000270296">
    <property type="component" value="Unassembled WGS sequence"/>
</dbReference>
<accession>A0A183IJS3</accession>
<sequence length="193" mass="22434">MAKTVNLSKSRVVPRNACREGEGPTGYHQHCVTTNDTMRERANGKRNDQRRSPWTMPDQLTTHLDAYCRLKYCDWLAREYLRCCAFVDGGFTRRMIGYMQQEEEWDREGLLDPAWEKQQKKPFFAATLRTTKVCAGYVFAPAFIGAGILSFTSSNRPNIEQNYHRLLFLIRRLLSACLFIRLRSSCCRRVTCC</sequence>
<dbReference type="OrthoDB" id="10017054at2759"/>
<dbReference type="EMBL" id="UZAM01007999">
    <property type="protein sequence ID" value="VDP02632.1"/>
    <property type="molecule type" value="Genomic_DNA"/>
</dbReference>
<evidence type="ECO:0000313" key="2">
    <source>
        <dbReference type="EMBL" id="VDP02632.1"/>
    </source>
</evidence>
<reference evidence="4" key="1">
    <citation type="submission" date="2016-06" db="UniProtKB">
        <authorList>
            <consortium name="WormBaseParasite"/>
        </authorList>
    </citation>
    <scope>IDENTIFICATION</scope>
</reference>
<name>A0A183IJS3_9BILA</name>
<feature type="compositionally biased region" description="Basic and acidic residues" evidence="1">
    <location>
        <begin position="37"/>
        <end position="51"/>
    </location>
</feature>
<protein>
    <submittedName>
        <fullName evidence="2 4">Uncharacterized protein</fullName>
    </submittedName>
</protein>
<feature type="region of interest" description="Disordered" evidence="1">
    <location>
        <begin position="1"/>
        <end position="54"/>
    </location>
</feature>
<organism evidence="4">
    <name type="scientific">Soboliphyme baturini</name>
    <dbReference type="NCBI Taxonomy" id="241478"/>
    <lineage>
        <taxon>Eukaryota</taxon>
        <taxon>Metazoa</taxon>
        <taxon>Ecdysozoa</taxon>
        <taxon>Nematoda</taxon>
        <taxon>Enoplea</taxon>
        <taxon>Dorylaimia</taxon>
        <taxon>Dioctophymatida</taxon>
        <taxon>Dioctophymatoidea</taxon>
        <taxon>Soboliphymatidae</taxon>
        <taxon>Soboliphyme</taxon>
    </lineage>
</organism>
<dbReference type="AlphaFoldDB" id="A0A183IJS3"/>
<dbReference type="WBParaSite" id="SBAD_0000404301-mRNA-1">
    <property type="protein sequence ID" value="SBAD_0000404301-mRNA-1"/>
    <property type="gene ID" value="SBAD_0000404301"/>
</dbReference>
<evidence type="ECO:0000256" key="1">
    <source>
        <dbReference type="SAM" id="MobiDB-lite"/>
    </source>
</evidence>
<evidence type="ECO:0000313" key="4">
    <source>
        <dbReference type="WBParaSite" id="SBAD_0000404301-mRNA-1"/>
    </source>
</evidence>
<proteinExistence type="predicted"/>
<evidence type="ECO:0000313" key="3">
    <source>
        <dbReference type="Proteomes" id="UP000270296"/>
    </source>
</evidence>
<keyword evidence="3" id="KW-1185">Reference proteome</keyword>